<name>A0A8D8CLL3_CULPI</name>
<proteinExistence type="predicted"/>
<evidence type="ECO:0000313" key="6">
    <source>
        <dbReference type="EMBL" id="CAG6492876.1"/>
    </source>
</evidence>
<evidence type="ECO:0000256" key="3">
    <source>
        <dbReference type="ARBA" id="ARBA00022576"/>
    </source>
</evidence>
<dbReference type="AlphaFoldDB" id="A0A8D8CLL3"/>
<comment type="subunit">
    <text evidence="2">Homodimer.</text>
</comment>
<sequence length="154" mass="16592">MSLSQVLNVCPKGASLVAATGRRNVGRISTLLLSSSVGQQCNATSSSVLLSADPQVFSVNGTSNSRTMSTRCVTVDNINPAIKLMEYAVRGPLVIRAGVIEKELEQGAKKPFTEVIRANIGDCHAMGQQPITFLRQLVQIMNRTNELIFRCTPS</sequence>
<evidence type="ECO:0000256" key="4">
    <source>
        <dbReference type="ARBA" id="ARBA00022679"/>
    </source>
</evidence>
<keyword evidence="3 6" id="KW-0032">Aminotransferase</keyword>
<dbReference type="GO" id="GO:0008483">
    <property type="term" value="F:transaminase activity"/>
    <property type="evidence" value="ECO:0007669"/>
    <property type="project" value="UniProtKB-KW"/>
</dbReference>
<protein>
    <submittedName>
        <fullName evidence="6">Alanine aminotransferase 2</fullName>
    </submittedName>
</protein>
<dbReference type="PANTHER" id="PTHR11751:SF29">
    <property type="entry name" value="ALANINE TRANSAMINASE"/>
    <property type="match status" value="1"/>
</dbReference>
<reference evidence="6" key="1">
    <citation type="submission" date="2021-05" db="EMBL/GenBank/DDBJ databases">
        <authorList>
            <person name="Alioto T."/>
            <person name="Alioto T."/>
            <person name="Gomez Garrido J."/>
        </authorList>
    </citation>
    <scope>NUCLEOTIDE SEQUENCE</scope>
</reference>
<comment type="cofactor">
    <cofactor evidence="1">
        <name>pyridoxal 5'-phosphate</name>
        <dbReference type="ChEBI" id="CHEBI:597326"/>
    </cofactor>
</comment>
<dbReference type="InterPro" id="IPR015422">
    <property type="entry name" value="PyrdxlP-dep_Trfase_small"/>
</dbReference>
<dbReference type="EMBL" id="HBUE01122111">
    <property type="protein sequence ID" value="CAG6492873.1"/>
    <property type="molecule type" value="Transcribed_RNA"/>
</dbReference>
<evidence type="ECO:0000256" key="1">
    <source>
        <dbReference type="ARBA" id="ARBA00001933"/>
    </source>
</evidence>
<organism evidence="6">
    <name type="scientific">Culex pipiens</name>
    <name type="common">House mosquito</name>
    <dbReference type="NCBI Taxonomy" id="7175"/>
    <lineage>
        <taxon>Eukaryota</taxon>
        <taxon>Metazoa</taxon>
        <taxon>Ecdysozoa</taxon>
        <taxon>Arthropoda</taxon>
        <taxon>Hexapoda</taxon>
        <taxon>Insecta</taxon>
        <taxon>Pterygota</taxon>
        <taxon>Neoptera</taxon>
        <taxon>Endopterygota</taxon>
        <taxon>Diptera</taxon>
        <taxon>Nematocera</taxon>
        <taxon>Culicoidea</taxon>
        <taxon>Culicidae</taxon>
        <taxon>Culicinae</taxon>
        <taxon>Culicini</taxon>
        <taxon>Culex</taxon>
        <taxon>Culex</taxon>
    </lineage>
</organism>
<dbReference type="EMBL" id="HBUE01122114">
    <property type="protein sequence ID" value="CAG6492876.1"/>
    <property type="molecule type" value="Transcribed_RNA"/>
</dbReference>
<evidence type="ECO:0000256" key="5">
    <source>
        <dbReference type="ARBA" id="ARBA00022898"/>
    </source>
</evidence>
<keyword evidence="4 6" id="KW-0808">Transferase</keyword>
<keyword evidence="5" id="KW-0663">Pyridoxal phosphate</keyword>
<dbReference type="Gene3D" id="1.10.287.1970">
    <property type="match status" value="1"/>
</dbReference>
<accession>A0A8D8CLL3</accession>
<dbReference type="PANTHER" id="PTHR11751">
    <property type="entry name" value="ALANINE AMINOTRANSFERASE"/>
    <property type="match status" value="1"/>
</dbReference>
<evidence type="ECO:0000256" key="2">
    <source>
        <dbReference type="ARBA" id="ARBA00011738"/>
    </source>
</evidence>
<dbReference type="InterPro" id="IPR045088">
    <property type="entry name" value="ALAT1/2-like"/>
</dbReference>
<dbReference type="Gene3D" id="3.90.1150.10">
    <property type="entry name" value="Aspartate Aminotransferase, domain 1"/>
    <property type="match status" value="1"/>
</dbReference>